<evidence type="ECO:0000313" key="1">
    <source>
        <dbReference type="EMBL" id="EEX21734.1"/>
    </source>
</evidence>
<comment type="caution">
    <text evidence="1">The sequence shown here is derived from an EMBL/GenBank/DDBJ whole genome shotgun (WGS) entry which is preliminary data.</text>
</comment>
<dbReference type="STRING" id="537007.BLAHAN_05764"/>
<accession>C9L8P2</accession>
<dbReference type="EMBL" id="ABYU02000017">
    <property type="protein sequence ID" value="EEX21734.1"/>
    <property type="molecule type" value="Genomic_DNA"/>
</dbReference>
<dbReference type="Proteomes" id="UP000003755">
    <property type="component" value="Unassembled WGS sequence"/>
</dbReference>
<organism evidence="1 2">
    <name type="scientific">Blautia hansenii DSM 20583</name>
    <dbReference type="NCBI Taxonomy" id="537007"/>
    <lineage>
        <taxon>Bacteria</taxon>
        <taxon>Bacillati</taxon>
        <taxon>Bacillota</taxon>
        <taxon>Clostridia</taxon>
        <taxon>Lachnospirales</taxon>
        <taxon>Lachnospiraceae</taxon>
        <taxon>Blautia</taxon>
    </lineage>
</organism>
<name>C9L8P2_BLAHA</name>
<evidence type="ECO:0000313" key="2">
    <source>
        <dbReference type="Proteomes" id="UP000003755"/>
    </source>
</evidence>
<dbReference type="HOGENOM" id="CLU_3115095_0_0_9"/>
<dbReference type="AlphaFoldDB" id="C9L8P2"/>
<gene>
    <name evidence="1" type="ORF">BLAHAN_05764</name>
</gene>
<reference evidence="1" key="1">
    <citation type="submission" date="2009-09" db="EMBL/GenBank/DDBJ databases">
        <authorList>
            <person name="Weinstock G."/>
            <person name="Sodergren E."/>
            <person name="Clifton S."/>
            <person name="Fulton L."/>
            <person name="Fulton B."/>
            <person name="Courtney L."/>
            <person name="Fronick C."/>
            <person name="Harrison M."/>
            <person name="Strong C."/>
            <person name="Farmer C."/>
            <person name="Delahaunty K."/>
            <person name="Markovic C."/>
            <person name="Hall O."/>
            <person name="Minx P."/>
            <person name="Tomlinson C."/>
            <person name="Mitreva M."/>
            <person name="Nelson J."/>
            <person name="Hou S."/>
            <person name="Wollam A."/>
            <person name="Pepin K.H."/>
            <person name="Johnson M."/>
            <person name="Bhonagiri V."/>
            <person name="Nash W.E."/>
            <person name="Warren W."/>
            <person name="Chinwalla A."/>
            <person name="Mardis E.R."/>
            <person name="Wilson R.K."/>
        </authorList>
    </citation>
    <scope>NUCLEOTIDE SEQUENCE [LARGE SCALE GENOMIC DNA]</scope>
    <source>
        <strain evidence="1">DSM 20583</strain>
    </source>
</reference>
<sequence length="50" mass="5947">MYNVFIKFQNWQKIVQKPTKSIANKGENAVFCIWKKMSGRRLIQKGKRGF</sequence>
<keyword evidence="2" id="KW-1185">Reference proteome</keyword>
<protein>
    <submittedName>
        <fullName evidence="1">Uncharacterized protein</fullName>
    </submittedName>
</protein>
<proteinExistence type="predicted"/>